<comment type="caution">
    <text evidence="2">The sequence shown here is derived from an EMBL/GenBank/DDBJ whole genome shotgun (WGS) entry which is preliminary data.</text>
</comment>
<dbReference type="RefSeq" id="WP_084607120.1">
    <property type="nucleotide sequence ID" value="NZ_QVFV01000002.1"/>
</dbReference>
<feature type="compositionally biased region" description="Low complexity" evidence="1">
    <location>
        <begin position="136"/>
        <end position="145"/>
    </location>
</feature>
<gene>
    <name evidence="2" type="ORF">DYY88_10625</name>
</gene>
<proteinExistence type="predicted"/>
<sequence length="207" mass="23578">MGGEVRTAHQKLYINVMEMLVAEEVSRQLAGLPERVAKYVKRLEVETFALNRLPALYASSEKGLEHQYVRALRECKPQIESAVRQAFAAVQVDPIRLSQPLHLNQEEEAVLQALRDLLHQPDLTWQEALREIQRIQQQRQGRGTAPSPPPRASAPPAQPKEREVEDVEERDFRHSPAWRPGTYGGRIGWKPRRHHSSSDSGFGDNAR</sequence>
<organism evidence="2 3">
    <name type="scientific">Leptolyngbya iicbica LK</name>
    <dbReference type="NCBI Taxonomy" id="2294035"/>
    <lineage>
        <taxon>Bacteria</taxon>
        <taxon>Bacillati</taxon>
        <taxon>Cyanobacteriota</taxon>
        <taxon>Cyanophyceae</taxon>
        <taxon>Leptolyngbyales</taxon>
        <taxon>Leptolyngbyaceae</taxon>
        <taxon>Leptolyngbya group</taxon>
        <taxon>Leptolyngbya</taxon>
        <taxon>Leptolyngbya iicbica</taxon>
    </lineage>
</organism>
<name>A0A4Q7E9M1_9CYAN</name>
<dbReference type="OrthoDB" id="424065at2"/>
<dbReference type="InterPro" id="IPR019657">
    <property type="entry name" value="ComFB"/>
</dbReference>
<dbReference type="EMBL" id="QVFV01000002">
    <property type="protein sequence ID" value="RZM79203.1"/>
    <property type="molecule type" value="Genomic_DNA"/>
</dbReference>
<evidence type="ECO:0000313" key="2">
    <source>
        <dbReference type="EMBL" id="RZM79203.1"/>
    </source>
</evidence>
<reference evidence="2 3" key="1">
    <citation type="submission" date="2018-11" db="EMBL/GenBank/DDBJ databases">
        <title>Whole genome sequencing of an environmental sample.</title>
        <authorList>
            <person name="Sarangi A.N."/>
            <person name="Singh D."/>
            <person name="Tripathy S."/>
        </authorList>
    </citation>
    <scope>NUCLEOTIDE SEQUENCE [LARGE SCALE GENOMIC DNA]</scope>
    <source>
        <strain evidence="2 3">Lakshadweep</strain>
    </source>
</reference>
<feature type="region of interest" description="Disordered" evidence="1">
    <location>
        <begin position="136"/>
        <end position="207"/>
    </location>
</feature>
<protein>
    <recommendedName>
        <fullName evidence="4">Late competence development ComFB family protein</fullName>
    </recommendedName>
</protein>
<dbReference type="Pfam" id="PF10719">
    <property type="entry name" value="ComFB"/>
    <property type="match status" value="1"/>
</dbReference>
<evidence type="ECO:0000256" key="1">
    <source>
        <dbReference type="SAM" id="MobiDB-lite"/>
    </source>
</evidence>
<evidence type="ECO:0008006" key="4">
    <source>
        <dbReference type="Google" id="ProtNLM"/>
    </source>
</evidence>
<accession>A0A4Q7E9M1</accession>
<dbReference type="AlphaFoldDB" id="A0A4Q7E9M1"/>
<evidence type="ECO:0000313" key="3">
    <source>
        <dbReference type="Proteomes" id="UP000292459"/>
    </source>
</evidence>
<dbReference type="Proteomes" id="UP000292459">
    <property type="component" value="Unassembled WGS sequence"/>
</dbReference>
<feature type="compositionally biased region" description="Pro residues" evidence="1">
    <location>
        <begin position="146"/>
        <end position="158"/>
    </location>
</feature>
<keyword evidence="3" id="KW-1185">Reference proteome</keyword>